<dbReference type="GeneID" id="70288376"/>
<dbReference type="OrthoDB" id="10047021at2759"/>
<name>A0A9P7ZM05_9HYPO</name>
<evidence type="ECO:0000256" key="6">
    <source>
        <dbReference type="ARBA" id="ARBA00022603"/>
    </source>
</evidence>
<keyword evidence="8 11" id="KW-0949">S-adenosyl-L-methionine</keyword>
<dbReference type="EMBL" id="MU251255">
    <property type="protein sequence ID" value="KAG9254162.1"/>
    <property type="molecule type" value="Genomic_DNA"/>
</dbReference>
<keyword evidence="6 11" id="KW-0489">Methyltransferase</keyword>
<evidence type="ECO:0000256" key="4">
    <source>
        <dbReference type="ARBA" id="ARBA00017788"/>
    </source>
</evidence>
<keyword evidence="13" id="KW-1185">Reference proteome</keyword>
<evidence type="ECO:0000256" key="5">
    <source>
        <dbReference type="ARBA" id="ARBA00022490"/>
    </source>
</evidence>
<gene>
    <name evidence="12" type="ORF">F5Z01DRAFT_119938</name>
</gene>
<comment type="function">
    <text evidence="11">Adenosyl-L-methionine (AdoMet)-dependent tRNA (uracil-O(2)-)-methyltransferase.</text>
</comment>
<dbReference type="GO" id="GO:0030488">
    <property type="term" value="P:tRNA methylation"/>
    <property type="evidence" value="ECO:0007669"/>
    <property type="project" value="UniProtKB-UniRule"/>
</dbReference>
<organism evidence="12 13">
    <name type="scientific">Emericellopsis atlantica</name>
    <dbReference type="NCBI Taxonomy" id="2614577"/>
    <lineage>
        <taxon>Eukaryota</taxon>
        <taxon>Fungi</taxon>
        <taxon>Dikarya</taxon>
        <taxon>Ascomycota</taxon>
        <taxon>Pezizomycotina</taxon>
        <taxon>Sordariomycetes</taxon>
        <taxon>Hypocreomycetidae</taxon>
        <taxon>Hypocreales</taxon>
        <taxon>Bionectriaceae</taxon>
        <taxon>Emericellopsis</taxon>
    </lineage>
</organism>
<comment type="similarity">
    <text evidence="2 11">Belongs to the TRM44 family.</text>
</comment>
<dbReference type="Proteomes" id="UP000887229">
    <property type="component" value="Unassembled WGS sequence"/>
</dbReference>
<keyword evidence="9 11" id="KW-0819">tRNA processing</keyword>
<proteinExistence type="inferred from homology"/>
<keyword evidence="5 11" id="KW-0963">Cytoplasm</keyword>
<evidence type="ECO:0000256" key="3">
    <source>
        <dbReference type="ARBA" id="ARBA00012795"/>
    </source>
</evidence>
<dbReference type="Pfam" id="PF07757">
    <property type="entry name" value="AdoMet_MTase"/>
    <property type="match status" value="1"/>
</dbReference>
<evidence type="ECO:0000256" key="10">
    <source>
        <dbReference type="ARBA" id="ARBA00047957"/>
    </source>
</evidence>
<dbReference type="PANTHER" id="PTHR21210">
    <property type="entry name" value="TRNA (URACIL-O(2)-)-METHYLTRANSFERASE-RELATED"/>
    <property type="match status" value="1"/>
</dbReference>
<dbReference type="EC" id="2.1.1.211" evidence="3 11"/>
<dbReference type="GO" id="GO:0005737">
    <property type="term" value="C:cytoplasm"/>
    <property type="evidence" value="ECO:0007669"/>
    <property type="project" value="UniProtKB-SubCell"/>
</dbReference>
<evidence type="ECO:0000313" key="13">
    <source>
        <dbReference type="Proteomes" id="UP000887229"/>
    </source>
</evidence>
<dbReference type="InterPro" id="IPR011671">
    <property type="entry name" value="tRNA_uracil_MeTrfase"/>
</dbReference>
<evidence type="ECO:0000256" key="8">
    <source>
        <dbReference type="ARBA" id="ARBA00022691"/>
    </source>
</evidence>
<evidence type="ECO:0000256" key="1">
    <source>
        <dbReference type="ARBA" id="ARBA00004496"/>
    </source>
</evidence>
<dbReference type="RefSeq" id="XP_046118086.1">
    <property type="nucleotide sequence ID" value="XM_046257473.1"/>
</dbReference>
<reference evidence="12" key="1">
    <citation type="journal article" date="2021" name="IMA Fungus">
        <title>Genomic characterization of three marine fungi, including Emericellopsis atlantica sp. nov. with signatures of a generalist lifestyle and marine biomass degradation.</title>
        <authorList>
            <person name="Hagestad O.C."/>
            <person name="Hou L."/>
            <person name="Andersen J.H."/>
            <person name="Hansen E.H."/>
            <person name="Altermark B."/>
            <person name="Li C."/>
            <person name="Kuhnert E."/>
            <person name="Cox R.J."/>
            <person name="Crous P.W."/>
            <person name="Spatafora J.W."/>
            <person name="Lail K."/>
            <person name="Amirebrahimi M."/>
            <person name="Lipzen A."/>
            <person name="Pangilinan J."/>
            <person name="Andreopoulos W."/>
            <person name="Hayes R.D."/>
            <person name="Ng V."/>
            <person name="Grigoriev I.V."/>
            <person name="Jackson S.A."/>
            <person name="Sutton T.D.S."/>
            <person name="Dobson A.D.W."/>
            <person name="Rama T."/>
        </authorList>
    </citation>
    <scope>NUCLEOTIDE SEQUENCE</scope>
    <source>
        <strain evidence="12">TS7</strain>
    </source>
</reference>
<evidence type="ECO:0000313" key="12">
    <source>
        <dbReference type="EMBL" id="KAG9254162.1"/>
    </source>
</evidence>
<evidence type="ECO:0000256" key="7">
    <source>
        <dbReference type="ARBA" id="ARBA00022679"/>
    </source>
</evidence>
<keyword evidence="7 11" id="KW-0808">Transferase</keyword>
<comment type="subcellular location">
    <subcellularLocation>
        <location evidence="1 11">Cytoplasm</location>
    </subcellularLocation>
</comment>
<comment type="catalytic activity">
    <reaction evidence="10 11">
        <text>uridine(44) in tRNA(Ser) + S-adenosyl-L-methionine = 2'-O-methyluridine(44) in tRNA(Ser) + S-adenosyl-L-homocysteine + H(+)</text>
        <dbReference type="Rhea" id="RHEA:43100"/>
        <dbReference type="Rhea" id="RHEA-COMP:10339"/>
        <dbReference type="Rhea" id="RHEA-COMP:10340"/>
        <dbReference type="ChEBI" id="CHEBI:15378"/>
        <dbReference type="ChEBI" id="CHEBI:57856"/>
        <dbReference type="ChEBI" id="CHEBI:59789"/>
        <dbReference type="ChEBI" id="CHEBI:65315"/>
        <dbReference type="ChEBI" id="CHEBI:74478"/>
        <dbReference type="EC" id="2.1.1.211"/>
    </reaction>
</comment>
<dbReference type="AlphaFoldDB" id="A0A9P7ZM05"/>
<accession>A0A9P7ZM05</accession>
<evidence type="ECO:0000256" key="11">
    <source>
        <dbReference type="RuleBase" id="RU368004"/>
    </source>
</evidence>
<evidence type="ECO:0000256" key="2">
    <source>
        <dbReference type="ARBA" id="ARBA00009056"/>
    </source>
</evidence>
<protein>
    <recommendedName>
        <fullName evidence="4 11">tRNA (uracil-O(2)-)-methyltransferase</fullName>
        <ecNumber evidence="3 11">2.1.1.211</ecNumber>
    </recommendedName>
</protein>
<sequence>MVFTPDYVAPDAPPAFEDMCGDVWTQMCRHECAFSPEIFFDKMMNLIKNPNINSSWLFRADIVYDDAASPACIGDVEDESRPRVREVKDIPRTRILVRTLVPRNTLRDAPMNQTCTFHQHASQGEEDLIRSLVIYIPHVDSVEDYPFYHPKVRGVAHYHEWDASTGAGFISVHFLPLVDVPLAADKNLQRIAYHLLEVLHKHGEGVAKGYVKRVQHDLIVPQVKFQDRYAELKGRYARSLIGEWDEKTDPVKHVFEDLGIAAFLIEMWTAMYRDQPFPGFVDIGCGNGLLVHILNQEGYSGWGFDARSRGSWQKYASPCSASPTGSSLAQRLLLPSIVHSTTSSPADPATTHDGVFPTGTFIISNHADELTPWTPLLATLSSSPFVVIPCCSHALSGARQRHPPPKDKSKGNSTYASLVEWTRHIMERCGWEVETETLRIPSTRNIGLVGRRRTVEEVDIRQVIAEFGGADGFASNVEQLLKGGLRGH</sequence>
<dbReference type="GO" id="GO:0141101">
    <property type="term" value="F:tRNA(Ser) (uridine(44)-2'-O-)-methyltransferase activity"/>
    <property type="evidence" value="ECO:0007669"/>
    <property type="project" value="UniProtKB-EC"/>
</dbReference>
<dbReference type="PANTHER" id="PTHR21210:SF0">
    <property type="entry name" value="TRNA (URACIL-O(2)-)-METHYLTRANSFERASE-RELATED"/>
    <property type="match status" value="1"/>
</dbReference>
<evidence type="ECO:0000256" key="9">
    <source>
        <dbReference type="ARBA" id="ARBA00022694"/>
    </source>
</evidence>
<comment type="caution">
    <text evidence="12">The sequence shown here is derived from an EMBL/GenBank/DDBJ whole genome shotgun (WGS) entry which is preliminary data.</text>
</comment>